<evidence type="ECO:0000313" key="3">
    <source>
        <dbReference type="Proteomes" id="UP001454036"/>
    </source>
</evidence>
<dbReference type="EMBL" id="BAABME010004503">
    <property type="protein sequence ID" value="GAA0162595.1"/>
    <property type="molecule type" value="Genomic_DNA"/>
</dbReference>
<protein>
    <submittedName>
        <fullName evidence="2">Uncharacterized protein</fullName>
    </submittedName>
</protein>
<reference evidence="2 3" key="1">
    <citation type="submission" date="2024-01" db="EMBL/GenBank/DDBJ databases">
        <title>The complete chloroplast genome sequence of Lithospermum erythrorhizon: insights into the phylogenetic relationship among Boraginaceae species and the maternal lineages of purple gromwells.</title>
        <authorList>
            <person name="Okada T."/>
            <person name="Watanabe K."/>
        </authorList>
    </citation>
    <scope>NUCLEOTIDE SEQUENCE [LARGE SCALE GENOMIC DNA]</scope>
</reference>
<proteinExistence type="predicted"/>
<name>A0AAV3QES5_LITER</name>
<gene>
    <name evidence="2" type="ORF">LIER_18655</name>
</gene>
<comment type="caution">
    <text evidence="2">The sequence shown here is derived from an EMBL/GenBank/DDBJ whole genome shotgun (WGS) entry which is preliminary data.</text>
</comment>
<dbReference type="Proteomes" id="UP001454036">
    <property type="component" value="Unassembled WGS sequence"/>
</dbReference>
<evidence type="ECO:0000256" key="1">
    <source>
        <dbReference type="SAM" id="MobiDB-lite"/>
    </source>
</evidence>
<keyword evidence="3" id="KW-1185">Reference proteome</keyword>
<feature type="region of interest" description="Disordered" evidence="1">
    <location>
        <begin position="1"/>
        <end position="28"/>
    </location>
</feature>
<evidence type="ECO:0000313" key="2">
    <source>
        <dbReference type="EMBL" id="GAA0162595.1"/>
    </source>
</evidence>
<dbReference type="AlphaFoldDB" id="A0AAV3QES5"/>
<sequence>MDLVPDCEKKMDSETSTRMAVGREEGNPDMPITWEGYYHSPLSSVESTSYENCNPEDKSTWANMLFASPEAAQIFYESHARSIGFKT</sequence>
<organism evidence="2 3">
    <name type="scientific">Lithospermum erythrorhizon</name>
    <name type="common">Purple gromwell</name>
    <name type="synonym">Lithospermum officinale var. erythrorhizon</name>
    <dbReference type="NCBI Taxonomy" id="34254"/>
    <lineage>
        <taxon>Eukaryota</taxon>
        <taxon>Viridiplantae</taxon>
        <taxon>Streptophyta</taxon>
        <taxon>Embryophyta</taxon>
        <taxon>Tracheophyta</taxon>
        <taxon>Spermatophyta</taxon>
        <taxon>Magnoliopsida</taxon>
        <taxon>eudicotyledons</taxon>
        <taxon>Gunneridae</taxon>
        <taxon>Pentapetalae</taxon>
        <taxon>asterids</taxon>
        <taxon>lamiids</taxon>
        <taxon>Boraginales</taxon>
        <taxon>Boraginaceae</taxon>
        <taxon>Boraginoideae</taxon>
        <taxon>Lithospermeae</taxon>
        <taxon>Lithospermum</taxon>
    </lineage>
</organism>
<accession>A0AAV3QES5</accession>
<feature type="compositionally biased region" description="Basic and acidic residues" evidence="1">
    <location>
        <begin position="1"/>
        <end position="26"/>
    </location>
</feature>